<evidence type="ECO:0000256" key="1">
    <source>
        <dbReference type="ARBA" id="ARBA00008136"/>
    </source>
</evidence>
<evidence type="ECO:0000256" key="7">
    <source>
        <dbReference type="ARBA" id="ARBA00023239"/>
    </source>
</evidence>
<name>A0ABY9PAM9_9GAMM</name>
<organism evidence="10 11">
    <name type="scientific">Lysobacter yananisis</name>
    <dbReference type="NCBI Taxonomy" id="1003114"/>
    <lineage>
        <taxon>Bacteria</taxon>
        <taxon>Pseudomonadati</taxon>
        <taxon>Pseudomonadota</taxon>
        <taxon>Gammaproteobacteria</taxon>
        <taxon>Lysobacterales</taxon>
        <taxon>Lysobacteraceae</taxon>
        <taxon>Lysobacter</taxon>
    </lineage>
</organism>
<proteinExistence type="inferred from homology"/>
<keyword evidence="5" id="KW-0190">Covalent protein-DNA linkage</keyword>
<dbReference type="Gene3D" id="3.90.1680.10">
    <property type="entry name" value="SOS response associated peptidase-like"/>
    <property type="match status" value="1"/>
</dbReference>
<reference evidence="10 11" key="1">
    <citation type="submission" date="2023-08" db="EMBL/GenBank/DDBJ databases">
        <title>The whole genome sequence of Lysobacter yananisis.</title>
        <authorList>
            <person name="Sun H."/>
        </authorList>
    </citation>
    <scope>NUCLEOTIDE SEQUENCE [LARGE SCALE GENOMIC DNA]</scope>
    <source>
        <strain evidence="10 11">SNNU513</strain>
    </source>
</reference>
<accession>A0ABY9PAM9</accession>
<evidence type="ECO:0000256" key="9">
    <source>
        <dbReference type="SAM" id="MobiDB-lite"/>
    </source>
</evidence>
<keyword evidence="7" id="KW-0456">Lyase</keyword>
<evidence type="ECO:0000256" key="8">
    <source>
        <dbReference type="RuleBase" id="RU364100"/>
    </source>
</evidence>
<evidence type="ECO:0000256" key="6">
    <source>
        <dbReference type="ARBA" id="ARBA00023125"/>
    </source>
</evidence>
<dbReference type="PANTHER" id="PTHR13604:SF0">
    <property type="entry name" value="ABASIC SITE PROCESSING PROTEIN HMCES"/>
    <property type="match status" value="1"/>
</dbReference>
<evidence type="ECO:0000313" key="10">
    <source>
        <dbReference type="EMBL" id="WMT04132.1"/>
    </source>
</evidence>
<sequence>MRRFVQALSAETDWASATFPAFADALRAAPDRYNIAGHDTAVAVLGMPDGPRLRECVWGLVPPWSPSPQTRYTTVTARLDRAARSRMYRRAWQSQHCVVPISGYYKWDRNTAPARPYFIHARSGEPLLLAWLWECWDRDGPALYTFTLLTGPNPAIPAPLTQDGPVFVPADRWQRWLKPGGWFPGASLKGLRLPALDAYPVGRVIQDKTRDDYTLLEPAAADSESAYADDTDEDFADDD</sequence>
<evidence type="ECO:0000256" key="3">
    <source>
        <dbReference type="ARBA" id="ARBA00022763"/>
    </source>
</evidence>
<gene>
    <name evidence="10" type="ORF">RDV84_04600</name>
</gene>
<evidence type="ECO:0000256" key="2">
    <source>
        <dbReference type="ARBA" id="ARBA00022670"/>
    </source>
</evidence>
<keyword evidence="4 8" id="KW-0378">Hydrolase</keyword>
<comment type="similarity">
    <text evidence="1 8">Belongs to the SOS response-associated peptidase family.</text>
</comment>
<dbReference type="InterPro" id="IPR003738">
    <property type="entry name" value="SRAP"/>
</dbReference>
<keyword evidence="3" id="KW-0227">DNA damage</keyword>
<protein>
    <recommendedName>
        <fullName evidence="8">Abasic site processing protein</fullName>
        <ecNumber evidence="8">3.4.-.-</ecNumber>
    </recommendedName>
</protein>
<evidence type="ECO:0000256" key="4">
    <source>
        <dbReference type="ARBA" id="ARBA00022801"/>
    </source>
</evidence>
<keyword evidence="11" id="KW-1185">Reference proteome</keyword>
<feature type="compositionally biased region" description="Acidic residues" evidence="9">
    <location>
        <begin position="227"/>
        <end position="239"/>
    </location>
</feature>
<feature type="region of interest" description="Disordered" evidence="9">
    <location>
        <begin position="220"/>
        <end position="239"/>
    </location>
</feature>
<dbReference type="SUPFAM" id="SSF143081">
    <property type="entry name" value="BB1717-like"/>
    <property type="match status" value="1"/>
</dbReference>
<keyword evidence="6" id="KW-0238">DNA-binding</keyword>
<dbReference type="RefSeq" id="WP_309152624.1">
    <property type="nucleotide sequence ID" value="NZ_CP133568.1"/>
</dbReference>
<dbReference type="Proteomes" id="UP001229313">
    <property type="component" value="Chromosome"/>
</dbReference>
<dbReference type="EMBL" id="CP133568">
    <property type="protein sequence ID" value="WMT04132.1"/>
    <property type="molecule type" value="Genomic_DNA"/>
</dbReference>
<dbReference type="Pfam" id="PF02586">
    <property type="entry name" value="SRAP"/>
    <property type="match status" value="1"/>
</dbReference>
<evidence type="ECO:0000313" key="11">
    <source>
        <dbReference type="Proteomes" id="UP001229313"/>
    </source>
</evidence>
<dbReference type="InterPro" id="IPR036590">
    <property type="entry name" value="SRAP-like"/>
</dbReference>
<dbReference type="EC" id="3.4.-.-" evidence="8"/>
<evidence type="ECO:0000256" key="5">
    <source>
        <dbReference type="ARBA" id="ARBA00023124"/>
    </source>
</evidence>
<dbReference type="PANTHER" id="PTHR13604">
    <property type="entry name" value="DC12-RELATED"/>
    <property type="match status" value="1"/>
</dbReference>
<keyword evidence="2 8" id="KW-0645">Protease</keyword>